<feature type="compositionally biased region" description="Polar residues" evidence="5">
    <location>
        <begin position="412"/>
        <end position="430"/>
    </location>
</feature>
<evidence type="ECO:0000256" key="4">
    <source>
        <dbReference type="PROSITE-ProRule" id="PRU00221"/>
    </source>
</evidence>
<organism evidence="7 8">
    <name type="scientific">Cyclotella cryptica</name>
    <dbReference type="NCBI Taxonomy" id="29204"/>
    <lineage>
        <taxon>Eukaryota</taxon>
        <taxon>Sar</taxon>
        <taxon>Stramenopiles</taxon>
        <taxon>Ochrophyta</taxon>
        <taxon>Bacillariophyta</taxon>
        <taxon>Coscinodiscophyceae</taxon>
        <taxon>Thalassiosirophycidae</taxon>
        <taxon>Stephanodiscales</taxon>
        <taxon>Stephanodiscaceae</taxon>
        <taxon>Cyclotella</taxon>
    </lineage>
</organism>
<comment type="caution">
    <text evidence="7">The sequence shown here is derived from an EMBL/GenBank/DDBJ whole genome shotgun (WGS) entry which is preliminary data.</text>
</comment>
<proteinExistence type="inferred from homology"/>
<dbReference type="Pfam" id="PF00400">
    <property type="entry name" value="WD40"/>
    <property type="match status" value="1"/>
</dbReference>
<dbReference type="PRINTS" id="PR01547">
    <property type="entry name" value="YEAST176DUF"/>
</dbReference>
<dbReference type="InterPro" id="IPR001680">
    <property type="entry name" value="WD40_rpt"/>
</dbReference>
<evidence type="ECO:0000256" key="5">
    <source>
        <dbReference type="SAM" id="MobiDB-lite"/>
    </source>
</evidence>
<feature type="region of interest" description="Disordered" evidence="5">
    <location>
        <begin position="50"/>
        <end position="106"/>
    </location>
</feature>
<feature type="region of interest" description="Disordered" evidence="5">
    <location>
        <begin position="398"/>
        <end position="432"/>
    </location>
</feature>
<keyword evidence="8" id="KW-1185">Reference proteome</keyword>
<feature type="repeat" description="WD" evidence="4">
    <location>
        <begin position="1420"/>
        <end position="1437"/>
    </location>
</feature>
<name>A0ABD3QHF9_9STRA</name>
<dbReference type="SMART" id="SM00320">
    <property type="entry name" value="WD40"/>
    <property type="match status" value="7"/>
</dbReference>
<dbReference type="InterPro" id="IPR016024">
    <property type="entry name" value="ARM-type_fold"/>
</dbReference>
<evidence type="ECO:0000256" key="2">
    <source>
        <dbReference type="ARBA" id="ARBA00022574"/>
    </source>
</evidence>
<dbReference type="InterPro" id="IPR011989">
    <property type="entry name" value="ARM-like"/>
</dbReference>
<sequence>MNRTAANNTFDAMNVKCQQQQNDEDAEYYPRLKRAPYIYDGSDFGNRPPRVHLGGVEIDVPLNDDGDGGMSSGGSTSGSTLRTSNKAVSSSNLSQQQSPAARRRSSFARVFSSLGMSPTPIAEAASVEGSQVGGEKSPLMLVPSRIRRGSSADVTQLRGVALDSARDRLGTSDNLRTNKYPQWALHDPASIVMKDGYPVTVGTLIQHHILLNQPHSQHLSPHCIVTPTWRLKERMKTVGVCLILALNIGTDPPDLNKPTPCAKLQCWLDPTTISRAKAKERIGERLEQQYAKWQQRSKLKYRRAMDPTVDTVKELCLRMRESAKGERVLLHYNGHGVPRPTANGEIWLFDRHHTNYIPLSVTDLRRWIGKPSIVVLDCSGAGNLMPFFTVPLNDGGEFPTTGTTPPLPLHRGSSSATMDNSDPSNPSDTMNGPEYNAIRDTIVLCPTAAGEWLPLKPELPADVFTSCLTTPIPIALRWFVYQNPLSMEMIDLETIADAIPGKLTDRKTPLGELNWIFTAVTDTIAWNVLPSALFQRLFRQDLLVASMFRNFLLAERILRSLNCSPMSIPEIPSTCNHPLWHAWDLAVETCLRNLIDQGYLRKSSSSATVPSSDDEGDETIAQATHDPQPVTTTVPHTVDAPFFAEQLTAFEIWLEYANTKPKSQLVIRSPPSAIGGTPLPYLYSHGSANTRSSKHNPHEMDPPVELPIVLQVLLSQTHRVRALVLLKRFLELGPSAVNLALSVGIFPYVLKLLQSQSPIEHVLVAIWARIMAFDESCQVDVVKDRALSHFIRHLSWGLTLPTQSTDLACNHDASEQRTMAAFILSIICSNYVLGQSECINEKLHLACGSLLQRLECQDDNERTKAENDLPPTFRTWICICLGNLTKDNFVSQSEVYLSGLHYRLLSRLDDTSPDVRAAACYALSCLIGSAPIQPLASIADQQPPLPPQEMSPTVQLLTASIPGTLSALAPNTLMPAFDNTPQQSYGLGLQPFPIPNSAPTGVSYLAPGKEQPTMFGASMAPKMSSQTYAQTEIRTVFEDHQRMNMDIVVSTELARVLSDGSPVVRFEAALALNRFVAKYIEAVVSVAGESVGGLSQRNIMGGINPSIPPPYGMSSDSEKSFSEIWTQVLKLYRSDPQPAVRVLLNSIVSSVNERVLSEKSKLRQQRQATRRQSMFSSSAEEGTDAALPSQPLVGRRNATGTNLASYVHGSPQSMRRSGSIGMSINVSQEPCGTACIKSSQTSSAMLFDLIESDLPCPESMFYRWKKVEFADRSDDEKRQSLDLLSDSGAIKKYRSTRNRIVQQKGQLLKDSFAILAAQKPPPASPYATSANDLASSYDKEIDIKKEATNLKQISVLQNSTARGTTSLLSFHPYEPALVVCGGPDNVTCWNAVTSERMVSFSNENPKNTRMTAVSWINETNTSLLLTGCSDGSVRIWDGLFEPNDEMSREKPTLISSFFGAPDVNPDKGSTGLILEYQRWGGQLISGGNTKLIRCWDLASEKCRNSFQTGSDALLTTLTSTWNYSFSDGYSGLGPDVFLAGYSNGVLKLYDSRSKDGAPAMHLTEGRNSAVTRRLKYSEFDEHSSWIIDVSFTTFGGRHEVRIMRIISRTSKQEIQYISSLSSFVISGCVAGSIKYWDLRYSSSIRTLDHKMQMTALTVHSNIPMLATGSPAQFIKTISHDGTTQQVIRYHEKIPGQRIGPVSCLSFHPHMPYLAAGFSDELVSVFGPKHFGER</sequence>
<dbReference type="PANTHER" id="PTHR12848:SF16">
    <property type="entry name" value="REGULATORY-ASSOCIATED PROTEIN OF MTOR"/>
    <property type="match status" value="1"/>
</dbReference>
<dbReference type="Pfam" id="PF14538">
    <property type="entry name" value="Raptor_N"/>
    <property type="match status" value="1"/>
</dbReference>
<feature type="domain" description="Raptor N-terminal CASPase-like" evidence="6">
    <location>
        <begin position="234"/>
        <end position="389"/>
    </location>
</feature>
<dbReference type="SMART" id="SM01302">
    <property type="entry name" value="Raptor_N"/>
    <property type="match status" value="1"/>
</dbReference>
<protein>
    <recommendedName>
        <fullName evidence="6">Raptor N-terminal CASPase-like domain-containing protein</fullName>
    </recommendedName>
</protein>
<dbReference type="Gene3D" id="1.25.10.10">
    <property type="entry name" value="Leucine-rich Repeat Variant"/>
    <property type="match status" value="1"/>
</dbReference>
<dbReference type="SUPFAM" id="SSF48371">
    <property type="entry name" value="ARM repeat"/>
    <property type="match status" value="1"/>
</dbReference>
<evidence type="ECO:0000313" key="8">
    <source>
        <dbReference type="Proteomes" id="UP001516023"/>
    </source>
</evidence>
<keyword evidence="3" id="KW-0677">Repeat</keyword>
<gene>
    <name evidence="7" type="ORF">HJC23_008691</name>
</gene>
<evidence type="ECO:0000259" key="6">
    <source>
        <dbReference type="SMART" id="SM01302"/>
    </source>
</evidence>
<evidence type="ECO:0000256" key="1">
    <source>
        <dbReference type="ARBA" id="ARBA00009257"/>
    </source>
</evidence>
<dbReference type="Gene3D" id="2.130.10.10">
    <property type="entry name" value="YVTN repeat-like/Quinoprotein amine dehydrogenase"/>
    <property type="match status" value="2"/>
</dbReference>
<reference evidence="7 8" key="1">
    <citation type="journal article" date="2020" name="G3 (Bethesda)">
        <title>Improved Reference Genome for Cyclotella cryptica CCMP332, a Model for Cell Wall Morphogenesis, Salinity Adaptation, and Lipid Production in Diatoms (Bacillariophyta).</title>
        <authorList>
            <person name="Roberts W.R."/>
            <person name="Downey K.M."/>
            <person name="Ruck E.C."/>
            <person name="Traller J.C."/>
            <person name="Alverson A.J."/>
        </authorList>
    </citation>
    <scope>NUCLEOTIDE SEQUENCE [LARGE SCALE GENOMIC DNA]</scope>
    <source>
        <strain evidence="7 8">CCMP332</strain>
    </source>
</reference>
<dbReference type="PROSITE" id="PS50082">
    <property type="entry name" value="WD_REPEATS_2"/>
    <property type="match status" value="1"/>
</dbReference>
<feature type="region of interest" description="Disordered" evidence="5">
    <location>
        <begin position="1159"/>
        <end position="1196"/>
    </location>
</feature>
<keyword evidence="2 4" id="KW-0853">WD repeat</keyword>
<dbReference type="InterPro" id="IPR015943">
    <property type="entry name" value="WD40/YVTN_repeat-like_dom_sf"/>
</dbReference>
<dbReference type="SUPFAM" id="SSF50978">
    <property type="entry name" value="WD40 repeat-like"/>
    <property type="match status" value="1"/>
</dbReference>
<dbReference type="EMBL" id="JABMIG020000038">
    <property type="protein sequence ID" value="KAL3799564.1"/>
    <property type="molecule type" value="Genomic_DNA"/>
</dbReference>
<feature type="compositionally biased region" description="Polar residues" evidence="5">
    <location>
        <begin position="1165"/>
        <end position="1180"/>
    </location>
</feature>
<dbReference type="Proteomes" id="UP001516023">
    <property type="component" value="Unassembled WGS sequence"/>
</dbReference>
<comment type="similarity">
    <text evidence="1">Belongs to the WD repeat RAPTOR family.</text>
</comment>
<dbReference type="PANTHER" id="PTHR12848">
    <property type="entry name" value="REGULATORY-ASSOCIATED PROTEIN OF MTOR"/>
    <property type="match status" value="1"/>
</dbReference>
<dbReference type="InterPro" id="IPR036322">
    <property type="entry name" value="WD40_repeat_dom_sf"/>
</dbReference>
<evidence type="ECO:0000256" key="3">
    <source>
        <dbReference type="ARBA" id="ARBA00022737"/>
    </source>
</evidence>
<dbReference type="InterPro" id="IPR029347">
    <property type="entry name" value="Raptor_N"/>
</dbReference>
<accession>A0ABD3QHF9</accession>
<evidence type="ECO:0000313" key="7">
    <source>
        <dbReference type="EMBL" id="KAL3799564.1"/>
    </source>
</evidence>
<dbReference type="InterPro" id="IPR004083">
    <property type="entry name" value="Raptor"/>
</dbReference>